<dbReference type="Proteomes" id="UP000831156">
    <property type="component" value="Unassembled WGS sequence"/>
</dbReference>
<feature type="signal peptide" evidence="2">
    <location>
        <begin position="1"/>
        <end position="19"/>
    </location>
</feature>
<dbReference type="NCBIfam" id="TIGR01477">
    <property type="entry name" value="RIFIN"/>
    <property type="match status" value="1"/>
</dbReference>
<organism evidence="3 4">
    <name type="scientific">Plasmodium gaboni</name>
    <dbReference type="NCBI Taxonomy" id="647221"/>
    <lineage>
        <taxon>Eukaryota</taxon>
        <taxon>Sar</taxon>
        <taxon>Alveolata</taxon>
        <taxon>Apicomplexa</taxon>
        <taxon>Aconoidasida</taxon>
        <taxon>Haemosporida</taxon>
        <taxon>Plasmodiidae</taxon>
        <taxon>Plasmodium</taxon>
        <taxon>Plasmodium (Laverania)</taxon>
    </lineage>
</organism>
<comment type="caution">
    <text evidence="3">The sequence shown here is derived from an EMBL/GenBank/DDBJ whole genome shotgun (WGS) entry which is preliminary data.</text>
</comment>
<proteinExistence type="predicted"/>
<keyword evidence="2" id="KW-0732">Signal</keyword>
<evidence type="ECO:0000313" key="4">
    <source>
        <dbReference type="Proteomes" id="UP000831156"/>
    </source>
</evidence>
<accession>A0ABY0KW23</accession>
<dbReference type="InterPro" id="IPR006373">
    <property type="entry name" value="VSA_Rifin"/>
</dbReference>
<keyword evidence="1" id="KW-1133">Transmembrane helix</keyword>
<protein>
    <submittedName>
        <fullName evidence="3">Rifin PIR protein, putative</fullName>
    </submittedName>
</protein>
<sequence length="231" mass="26533">MKVHYINILLLKFLLNILTHNRRNHKIPIPHKPKIHKILCEYDIYTSIYDNDPEMKSLMENFDRQTSERFREYDQRIQQNRMKCKEQCDKDIQNLILKDKIEKELKDTFGALQPYVDSDSTPTCMCEKSLADKTDKICLNCGKNMGTITPSWSLVSCVGYTGWLNFATAADTTGFVATNDIVAIITAIKTGVTSITFFPFGVAIVALIHITVIVIFLYVLVTKKKKKCLER</sequence>
<reference evidence="3" key="1">
    <citation type="submission" date="2016-09" db="EMBL/GenBank/DDBJ databases">
        <authorList>
            <consortium name="Pathogen Informatics"/>
            <person name="Sun Q."/>
            <person name="Inoue M."/>
        </authorList>
    </citation>
    <scope>NUCLEOTIDE SEQUENCE</scope>
</reference>
<keyword evidence="1" id="KW-0812">Transmembrane</keyword>
<keyword evidence="1" id="KW-0472">Membrane</keyword>
<evidence type="ECO:0000256" key="2">
    <source>
        <dbReference type="SAM" id="SignalP"/>
    </source>
</evidence>
<evidence type="ECO:0000256" key="1">
    <source>
        <dbReference type="SAM" id="Phobius"/>
    </source>
</evidence>
<feature type="transmembrane region" description="Helical" evidence="1">
    <location>
        <begin position="197"/>
        <end position="221"/>
    </location>
</feature>
<feature type="chain" id="PRO_5045816938" evidence="2">
    <location>
        <begin position="20"/>
        <end position="231"/>
    </location>
</feature>
<evidence type="ECO:0000313" key="3">
    <source>
        <dbReference type="EMBL" id="SCQ12668.1"/>
    </source>
</evidence>
<gene>
    <name evidence="3" type="ORF">PGABG01_0009900</name>
</gene>
<dbReference type="EMBL" id="FMKD01000031">
    <property type="protein sequence ID" value="SCQ12668.1"/>
    <property type="molecule type" value="Genomic_DNA"/>
</dbReference>
<keyword evidence="4" id="KW-1185">Reference proteome</keyword>
<dbReference type="Pfam" id="PF02009">
    <property type="entry name" value="RIFIN"/>
    <property type="match status" value="1"/>
</dbReference>
<name>A0ABY0KW23_9APIC</name>